<protein>
    <submittedName>
        <fullName evidence="2">Uncharacterized protein</fullName>
    </submittedName>
</protein>
<dbReference type="AlphaFoldDB" id="A0A3N4J487"/>
<keyword evidence="3" id="KW-1185">Reference proteome</keyword>
<gene>
    <name evidence="2" type="ORF">L873DRAFT_86199</name>
</gene>
<keyword evidence="1" id="KW-0472">Membrane</keyword>
<evidence type="ECO:0000256" key="1">
    <source>
        <dbReference type="SAM" id="Phobius"/>
    </source>
</evidence>
<evidence type="ECO:0000313" key="3">
    <source>
        <dbReference type="Proteomes" id="UP000276215"/>
    </source>
</evidence>
<keyword evidence="1" id="KW-1133">Transmembrane helix</keyword>
<name>A0A3N4J487_9PEZI</name>
<dbReference type="Proteomes" id="UP000276215">
    <property type="component" value="Unassembled WGS sequence"/>
</dbReference>
<proteinExistence type="predicted"/>
<feature type="transmembrane region" description="Helical" evidence="1">
    <location>
        <begin position="15"/>
        <end position="38"/>
    </location>
</feature>
<organism evidence="2 3">
    <name type="scientific">Choiromyces venosus 120613-1</name>
    <dbReference type="NCBI Taxonomy" id="1336337"/>
    <lineage>
        <taxon>Eukaryota</taxon>
        <taxon>Fungi</taxon>
        <taxon>Dikarya</taxon>
        <taxon>Ascomycota</taxon>
        <taxon>Pezizomycotina</taxon>
        <taxon>Pezizomycetes</taxon>
        <taxon>Pezizales</taxon>
        <taxon>Tuberaceae</taxon>
        <taxon>Choiromyces</taxon>
    </lineage>
</organism>
<keyword evidence="1" id="KW-0812">Transmembrane</keyword>
<dbReference type="EMBL" id="ML120459">
    <property type="protein sequence ID" value="RPA93132.1"/>
    <property type="molecule type" value="Genomic_DNA"/>
</dbReference>
<accession>A0A3N4J487</accession>
<evidence type="ECO:0000313" key="2">
    <source>
        <dbReference type="EMBL" id="RPA93132.1"/>
    </source>
</evidence>
<reference evidence="2 3" key="1">
    <citation type="journal article" date="2018" name="Nat. Ecol. Evol.">
        <title>Pezizomycetes genomes reveal the molecular basis of ectomycorrhizal truffle lifestyle.</title>
        <authorList>
            <person name="Murat C."/>
            <person name="Payen T."/>
            <person name="Noel B."/>
            <person name="Kuo A."/>
            <person name="Morin E."/>
            <person name="Chen J."/>
            <person name="Kohler A."/>
            <person name="Krizsan K."/>
            <person name="Balestrini R."/>
            <person name="Da Silva C."/>
            <person name="Montanini B."/>
            <person name="Hainaut M."/>
            <person name="Levati E."/>
            <person name="Barry K.W."/>
            <person name="Belfiori B."/>
            <person name="Cichocki N."/>
            <person name="Clum A."/>
            <person name="Dockter R.B."/>
            <person name="Fauchery L."/>
            <person name="Guy J."/>
            <person name="Iotti M."/>
            <person name="Le Tacon F."/>
            <person name="Lindquist E.A."/>
            <person name="Lipzen A."/>
            <person name="Malagnac F."/>
            <person name="Mello A."/>
            <person name="Molinier V."/>
            <person name="Miyauchi S."/>
            <person name="Poulain J."/>
            <person name="Riccioni C."/>
            <person name="Rubini A."/>
            <person name="Sitrit Y."/>
            <person name="Splivallo R."/>
            <person name="Traeger S."/>
            <person name="Wang M."/>
            <person name="Zifcakova L."/>
            <person name="Wipf D."/>
            <person name="Zambonelli A."/>
            <person name="Paolocci F."/>
            <person name="Nowrousian M."/>
            <person name="Ottonello S."/>
            <person name="Baldrian P."/>
            <person name="Spatafora J.W."/>
            <person name="Henrissat B."/>
            <person name="Nagy L.G."/>
            <person name="Aury J.M."/>
            <person name="Wincker P."/>
            <person name="Grigoriev I.V."/>
            <person name="Bonfante P."/>
            <person name="Martin F.M."/>
        </authorList>
    </citation>
    <scope>NUCLEOTIDE SEQUENCE [LARGE SCALE GENOMIC DNA]</scope>
    <source>
        <strain evidence="2 3">120613-1</strain>
    </source>
</reference>
<sequence>MAILEVDLIAYLGKAFVMVILLFDVSICGFQNIGSLGIRIASRIRTSMDVCC</sequence>